<dbReference type="InterPro" id="IPR034348">
    <property type="entry name" value="RLI_dom_1"/>
</dbReference>
<dbReference type="GO" id="GO:0005737">
    <property type="term" value="C:cytoplasm"/>
    <property type="evidence" value="ECO:0007669"/>
    <property type="project" value="UniProtKB-ARBA"/>
</dbReference>
<evidence type="ECO:0008006" key="7">
    <source>
        <dbReference type="Google" id="ProtNLM"/>
    </source>
</evidence>
<keyword evidence="1" id="KW-0547">Nucleotide-binding</keyword>
<feature type="domain" description="4Fe-4S ferredoxin-type" evidence="4">
    <location>
        <begin position="46"/>
        <end position="75"/>
    </location>
</feature>
<dbReference type="InterPro" id="IPR017900">
    <property type="entry name" value="4Fe4S_Fe_S_CS"/>
</dbReference>
<dbReference type="GO" id="GO:0006412">
    <property type="term" value="P:translation"/>
    <property type="evidence" value="ECO:0007669"/>
    <property type="project" value="UniProtKB-ARBA"/>
</dbReference>
<evidence type="ECO:0000256" key="2">
    <source>
        <dbReference type="ARBA" id="ARBA00022840"/>
    </source>
</evidence>
<dbReference type="InterPro" id="IPR017871">
    <property type="entry name" value="ABC_transporter-like_CS"/>
</dbReference>
<evidence type="ECO:0000256" key="1">
    <source>
        <dbReference type="ARBA" id="ARBA00022741"/>
    </source>
</evidence>
<dbReference type="InterPro" id="IPR027417">
    <property type="entry name" value="P-loop_NTPase"/>
</dbReference>
<dbReference type="PRINTS" id="PR01868">
    <property type="entry name" value="ABCEFAMILY"/>
</dbReference>
<dbReference type="GO" id="GO:0060255">
    <property type="term" value="P:regulation of macromolecule metabolic process"/>
    <property type="evidence" value="ECO:0007669"/>
    <property type="project" value="UniProtKB-ARBA"/>
</dbReference>
<dbReference type="Pfam" id="PF00037">
    <property type="entry name" value="Fer4"/>
    <property type="match status" value="1"/>
</dbReference>
<feature type="domain" description="ABC transporter" evidence="3">
    <location>
        <begin position="70"/>
        <end position="316"/>
    </location>
</feature>
<dbReference type="Gene3D" id="3.40.50.300">
    <property type="entry name" value="P-loop containing nucleotide triphosphate hydrolases"/>
    <property type="match status" value="2"/>
</dbReference>
<keyword evidence="2" id="KW-0067">ATP-binding</keyword>
<dbReference type="PROSITE" id="PS00211">
    <property type="entry name" value="ABC_TRANSPORTER_1"/>
    <property type="match status" value="1"/>
</dbReference>
<dbReference type="PROSITE" id="PS51379">
    <property type="entry name" value="4FE4S_FER_2"/>
    <property type="match status" value="1"/>
</dbReference>
<dbReference type="PROSITE" id="PS50893">
    <property type="entry name" value="ABC_TRANSPORTER_2"/>
    <property type="match status" value="2"/>
</dbReference>
<dbReference type="SUPFAM" id="SSF52540">
    <property type="entry name" value="P-loop containing nucleoside triphosphate hydrolases"/>
    <property type="match status" value="2"/>
</dbReference>
<evidence type="ECO:0000313" key="5">
    <source>
        <dbReference type="EMBL" id="CAL4888479.1"/>
    </source>
</evidence>
<accession>A0ABC8VD92</accession>
<organism evidence="5 6">
    <name type="scientific">Urochloa decumbens</name>
    <dbReference type="NCBI Taxonomy" id="240449"/>
    <lineage>
        <taxon>Eukaryota</taxon>
        <taxon>Viridiplantae</taxon>
        <taxon>Streptophyta</taxon>
        <taxon>Embryophyta</taxon>
        <taxon>Tracheophyta</taxon>
        <taxon>Spermatophyta</taxon>
        <taxon>Magnoliopsida</taxon>
        <taxon>Liliopsida</taxon>
        <taxon>Poales</taxon>
        <taxon>Poaceae</taxon>
        <taxon>PACMAD clade</taxon>
        <taxon>Panicoideae</taxon>
        <taxon>Panicodae</taxon>
        <taxon>Paniceae</taxon>
        <taxon>Melinidinae</taxon>
        <taxon>Urochloa</taxon>
    </lineage>
</organism>
<dbReference type="PANTHER" id="PTHR19248">
    <property type="entry name" value="ATP-BINDING TRANSPORT PROTEIN-RELATED"/>
    <property type="match status" value="1"/>
</dbReference>
<dbReference type="InterPro" id="IPR007209">
    <property type="entry name" value="RNaseL-inhib-like_metal-bd_dom"/>
</dbReference>
<dbReference type="InterPro" id="IPR017896">
    <property type="entry name" value="4Fe4S_Fe-S-bd"/>
</dbReference>
<dbReference type="NCBIfam" id="NF009945">
    <property type="entry name" value="PRK13409.1"/>
    <property type="match status" value="1"/>
</dbReference>
<evidence type="ECO:0000259" key="4">
    <source>
        <dbReference type="PROSITE" id="PS51379"/>
    </source>
</evidence>
<dbReference type="FunFam" id="3.40.50.300:FF:000152">
    <property type="entry name" value="ATP-binding cassette, sub-family E, member 1"/>
    <property type="match status" value="1"/>
</dbReference>
<dbReference type="CDD" id="cd03237">
    <property type="entry name" value="ABC_RNaseL_inhibitor_domain2"/>
    <property type="match status" value="1"/>
</dbReference>
<dbReference type="EMBL" id="OZ075111">
    <property type="protein sequence ID" value="CAL4888479.1"/>
    <property type="molecule type" value="Genomic_DNA"/>
</dbReference>
<sequence>MSGRSSRIAVVLEDRCRPDKCGQECRRRCPVNATGRQCIQVTPSSKTSLISEDMCIGCGICVKVCPFNAIQIINLPRELDKETTHRYGPNSFKLHRLPVPRPGQVLGLVGTNGIGKSTALSILAGKLKPNLGKFTDPPNWDEILKHFRGSELQKYFTRLLEDKMKATIKRQYLDDIPKYVKGKVGDLLDKMDKRQVKDTLCEILELKQVMDRNVSDLSGGELQRFAIAARAMDNADVYMFDEPSCYLDVKQRLKAAQVIRSLLMPKNYVIVVEHDLSILDYLSDYICCLYGSPGAYGVVTSPSSVREGINIFLNGFIPSENMRFRDEKLTFRVTESTEDITEGETYQSYKYPSMVKTRSGFKLSVMEGSFNGSQIIVLLGENGTGKTTFIRMLEGRVKPDKVGDEEVDMPAYTVSYKPQELIPKTSSTVRELLHKKIPGSCSHAQFRSDVMKPLKIEELMDRQFANLSGGELQRVALCLCLGKPADIYLIDEPSAHVDSEQRLLAAKVIKRFILHEKKTAFVVEHDFIMATYLADKVIVFEGRPSVDCTANVPEPLASGMNRFLSHLDVTFRTDPTTYRPRINKLGSTKDTEQKAAGCHYYLKAFANGTYAFCKSCIGGKRLKCLRYRVHKYKCVCVWQSYWACFGAFGHEHYMPPIDVLVKYYSTFVSASALGHILTLADVNSTDWHLKPAIIAVEVRLNDIWNILE</sequence>
<gene>
    <name evidence="5" type="ORF">URODEC1_LOCUS2237</name>
</gene>
<dbReference type="FunFam" id="3.40.50.300:FF:000144">
    <property type="entry name" value="ATP-binding cassette sub-family E member 1"/>
    <property type="match status" value="1"/>
</dbReference>
<evidence type="ECO:0000313" key="6">
    <source>
        <dbReference type="Proteomes" id="UP001497457"/>
    </source>
</evidence>
<dbReference type="AlphaFoldDB" id="A0ABC8VD92"/>
<dbReference type="SUPFAM" id="SSF54862">
    <property type="entry name" value="4Fe-4S ferredoxins"/>
    <property type="match status" value="1"/>
</dbReference>
<dbReference type="InterPro" id="IPR003593">
    <property type="entry name" value="AAA+_ATPase"/>
</dbReference>
<dbReference type="PROSITE" id="PS00198">
    <property type="entry name" value="4FE4S_FER_1"/>
    <property type="match status" value="1"/>
</dbReference>
<evidence type="ECO:0000259" key="3">
    <source>
        <dbReference type="PROSITE" id="PS50893"/>
    </source>
</evidence>
<dbReference type="Pfam" id="PF00005">
    <property type="entry name" value="ABC_tran"/>
    <property type="match status" value="2"/>
</dbReference>
<dbReference type="GO" id="GO:0005524">
    <property type="term" value="F:ATP binding"/>
    <property type="evidence" value="ECO:0007669"/>
    <property type="project" value="UniProtKB-KW"/>
</dbReference>
<dbReference type="InterPro" id="IPR013283">
    <property type="entry name" value="RLI1"/>
</dbReference>
<protein>
    <recommendedName>
        <fullName evidence="7">ABC transporter E family member 2</fullName>
    </recommendedName>
</protein>
<keyword evidence="6" id="KW-1185">Reference proteome</keyword>
<dbReference type="InterPro" id="IPR003439">
    <property type="entry name" value="ABC_transporter-like_ATP-bd"/>
</dbReference>
<feature type="domain" description="ABC transporter" evidence="3">
    <location>
        <begin position="335"/>
        <end position="567"/>
    </location>
</feature>
<name>A0ABC8VD92_9POAL</name>
<dbReference type="Pfam" id="PF04068">
    <property type="entry name" value="Fer4_RLI"/>
    <property type="match status" value="1"/>
</dbReference>
<proteinExistence type="predicted"/>
<dbReference type="Proteomes" id="UP001497457">
    <property type="component" value="Chromosome 1b"/>
</dbReference>
<reference evidence="5" key="1">
    <citation type="submission" date="2024-10" db="EMBL/GenBank/DDBJ databases">
        <authorList>
            <person name="Ryan C."/>
        </authorList>
    </citation>
    <scope>NUCLEOTIDE SEQUENCE [LARGE SCALE GENOMIC DNA]</scope>
</reference>
<dbReference type="CDD" id="cd03236">
    <property type="entry name" value="ABC_RNaseL_inhibitor_domain1"/>
    <property type="match status" value="1"/>
</dbReference>
<dbReference type="SMART" id="SM00382">
    <property type="entry name" value="AAA"/>
    <property type="match status" value="2"/>
</dbReference>